<gene>
    <name evidence="1" type="ORF">ERS013200_01261</name>
</gene>
<dbReference type="AlphaFoldDB" id="A0A0H6MHT0"/>
<evidence type="ECO:0000313" key="1">
    <source>
        <dbReference type="EMBL" id="CSC37756.1"/>
    </source>
</evidence>
<protein>
    <submittedName>
        <fullName evidence="1">Uncharacterized protein</fullName>
    </submittedName>
</protein>
<reference evidence="1 2" key="1">
    <citation type="submission" date="2015-07" db="EMBL/GenBank/DDBJ databases">
        <authorList>
            <consortium name="Pathogen Informatics"/>
        </authorList>
    </citation>
    <scope>NUCLEOTIDE SEQUENCE [LARGE SCALE GENOMIC DNA]</scope>
    <source>
        <strain evidence="1 2">A316</strain>
    </source>
</reference>
<proteinExistence type="predicted"/>
<sequence>MATAREDLYNILDLLGLSARLKNKSNIGSTQECLVANRYSQTAWVCGYCYWLDAIFSVDP</sequence>
<accession>A0A0H6MHT0</accession>
<dbReference type="Proteomes" id="UP000041770">
    <property type="component" value="Unassembled WGS sequence"/>
</dbReference>
<evidence type="ECO:0000313" key="2">
    <source>
        <dbReference type="Proteomes" id="UP000041770"/>
    </source>
</evidence>
<name>A0A0H6MHT0_VIBCL</name>
<dbReference type="EMBL" id="CWQY01000006">
    <property type="protein sequence ID" value="CSC37756.1"/>
    <property type="molecule type" value="Genomic_DNA"/>
</dbReference>
<organism evidence="1 2">
    <name type="scientific">Vibrio cholerae</name>
    <dbReference type="NCBI Taxonomy" id="666"/>
    <lineage>
        <taxon>Bacteria</taxon>
        <taxon>Pseudomonadati</taxon>
        <taxon>Pseudomonadota</taxon>
        <taxon>Gammaproteobacteria</taxon>
        <taxon>Vibrionales</taxon>
        <taxon>Vibrionaceae</taxon>
        <taxon>Vibrio</taxon>
    </lineage>
</organism>